<protein>
    <submittedName>
        <fullName evidence="1">Carbohydrate esterase family 16 protein</fullName>
    </submittedName>
</protein>
<dbReference type="EMBL" id="MU276045">
    <property type="protein sequence ID" value="KAI0042832.1"/>
    <property type="molecule type" value="Genomic_DNA"/>
</dbReference>
<feature type="non-terminal residue" evidence="1">
    <location>
        <position position="1"/>
    </location>
</feature>
<proteinExistence type="predicted"/>
<gene>
    <name evidence="1" type="ORF">FA95DRAFT_1464432</name>
</gene>
<keyword evidence="2" id="KW-1185">Reference proteome</keyword>
<organism evidence="1 2">
    <name type="scientific">Auriscalpium vulgare</name>
    <dbReference type="NCBI Taxonomy" id="40419"/>
    <lineage>
        <taxon>Eukaryota</taxon>
        <taxon>Fungi</taxon>
        <taxon>Dikarya</taxon>
        <taxon>Basidiomycota</taxon>
        <taxon>Agaricomycotina</taxon>
        <taxon>Agaricomycetes</taxon>
        <taxon>Russulales</taxon>
        <taxon>Auriscalpiaceae</taxon>
        <taxon>Auriscalpium</taxon>
    </lineage>
</organism>
<comment type="caution">
    <text evidence="1">The sequence shown here is derived from an EMBL/GenBank/DDBJ whole genome shotgun (WGS) entry which is preliminary data.</text>
</comment>
<sequence>TVFPAYDVCSTLLDNAGTLGFVNITGYSEAYENGTPAQTTQADGYAPVSSFFWLNSLHPLFTVHDILAKAISTVLS</sequence>
<evidence type="ECO:0000313" key="1">
    <source>
        <dbReference type="EMBL" id="KAI0042832.1"/>
    </source>
</evidence>
<feature type="non-terminal residue" evidence="1">
    <location>
        <position position="76"/>
    </location>
</feature>
<dbReference type="Proteomes" id="UP000814033">
    <property type="component" value="Unassembled WGS sequence"/>
</dbReference>
<evidence type="ECO:0000313" key="2">
    <source>
        <dbReference type="Proteomes" id="UP000814033"/>
    </source>
</evidence>
<reference evidence="1" key="1">
    <citation type="submission" date="2021-02" db="EMBL/GenBank/DDBJ databases">
        <authorList>
            <consortium name="DOE Joint Genome Institute"/>
            <person name="Ahrendt S."/>
            <person name="Looney B.P."/>
            <person name="Miyauchi S."/>
            <person name="Morin E."/>
            <person name="Drula E."/>
            <person name="Courty P.E."/>
            <person name="Chicoki N."/>
            <person name="Fauchery L."/>
            <person name="Kohler A."/>
            <person name="Kuo A."/>
            <person name="Labutti K."/>
            <person name="Pangilinan J."/>
            <person name="Lipzen A."/>
            <person name="Riley R."/>
            <person name="Andreopoulos W."/>
            <person name="He G."/>
            <person name="Johnson J."/>
            <person name="Barry K.W."/>
            <person name="Grigoriev I.V."/>
            <person name="Nagy L."/>
            <person name="Hibbett D."/>
            <person name="Henrissat B."/>
            <person name="Matheny P.B."/>
            <person name="Labbe J."/>
            <person name="Martin F."/>
        </authorList>
    </citation>
    <scope>NUCLEOTIDE SEQUENCE</scope>
    <source>
        <strain evidence="1">FP105234-sp</strain>
    </source>
</reference>
<reference evidence="1" key="2">
    <citation type="journal article" date="2022" name="New Phytol.">
        <title>Evolutionary transition to the ectomycorrhizal habit in the genomes of a hyperdiverse lineage of mushroom-forming fungi.</title>
        <authorList>
            <person name="Looney B."/>
            <person name="Miyauchi S."/>
            <person name="Morin E."/>
            <person name="Drula E."/>
            <person name="Courty P.E."/>
            <person name="Kohler A."/>
            <person name="Kuo A."/>
            <person name="LaButti K."/>
            <person name="Pangilinan J."/>
            <person name="Lipzen A."/>
            <person name="Riley R."/>
            <person name="Andreopoulos W."/>
            <person name="He G."/>
            <person name="Johnson J."/>
            <person name="Nolan M."/>
            <person name="Tritt A."/>
            <person name="Barry K.W."/>
            <person name="Grigoriev I.V."/>
            <person name="Nagy L.G."/>
            <person name="Hibbett D."/>
            <person name="Henrissat B."/>
            <person name="Matheny P.B."/>
            <person name="Labbe J."/>
            <person name="Martin F.M."/>
        </authorList>
    </citation>
    <scope>NUCLEOTIDE SEQUENCE</scope>
    <source>
        <strain evidence="1">FP105234-sp</strain>
    </source>
</reference>
<name>A0ACB8RFP8_9AGAM</name>
<accession>A0ACB8RFP8</accession>